<feature type="transmembrane region" description="Helical" evidence="8">
    <location>
        <begin position="174"/>
        <end position="193"/>
    </location>
</feature>
<feature type="transmembrane region" description="Helical" evidence="8">
    <location>
        <begin position="199"/>
        <end position="222"/>
    </location>
</feature>
<evidence type="ECO:0000256" key="1">
    <source>
        <dbReference type="ARBA" id="ARBA00004127"/>
    </source>
</evidence>
<dbReference type="GO" id="GO:0012505">
    <property type="term" value="C:endomembrane system"/>
    <property type="evidence" value="ECO:0007669"/>
    <property type="project" value="UniProtKB-SubCell"/>
</dbReference>
<proteinExistence type="predicted"/>
<dbReference type="HOGENOM" id="CLU_008721_4_3_1"/>
<dbReference type="PANTHER" id="PTHR31503">
    <property type="entry name" value="VACUOLAR CALCIUM ION TRANSPORTER"/>
    <property type="match status" value="1"/>
</dbReference>
<feature type="transmembrane region" description="Helical" evidence="8">
    <location>
        <begin position="136"/>
        <end position="153"/>
    </location>
</feature>
<evidence type="ECO:0000256" key="5">
    <source>
        <dbReference type="ARBA" id="ARBA00023065"/>
    </source>
</evidence>
<protein>
    <recommendedName>
        <fullName evidence="9">Sodium/calcium exchanger membrane region domain-containing protein</fullName>
    </recommendedName>
</protein>
<accession>A0A067M4V5</accession>
<evidence type="ECO:0000256" key="6">
    <source>
        <dbReference type="ARBA" id="ARBA00023136"/>
    </source>
</evidence>
<keyword evidence="2" id="KW-0813">Transport</keyword>
<dbReference type="EMBL" id="KL198075">
    <property type="protein sequence ID" value="KDQ09740.1"/>
    <property type="molecule type" value="Genomic_DNA"/>
</dbReference>
<evidence type="ECO:0000256" key="7">
    <source>
        <dbReference type="SAM" id="MobiDB-lite"/>
    </source>
</evidence>
<organism evidence="10 11">
    <name type="scientific">Botryobasidium botryosum (strain FD-172 SS1)</name>
    <dbReference type="NCBI Taxonomy" id="930990"/>
    <lineage>
        <taxon>Eukaryota</taxon>
        <taxon>Fungi</taxon>
        <taxon>Dikarya</taxon>
        <taxon>Basidiomycota</taxon>
        <taxon>Agaricomycotina</taxon>
        <taxon>Agaricomycetes</taxon>
        <taxon>Cantharellales</taxon>
        <taxon>Botryobasidiaceae</taxon>
        <taxon>Botryobasidium</taxon>
    </lineage>
</organism>
<evidence type="ECO:0000256" key="4">
    <source>
        <dbReference type="ARBA" id="ARBA00022989"/>
    </source>
</evidence>
<evidence type="ECO:0000256" key="2">
    <source>
        <dbReference type="ARBA" id="ARBA00022448"/>
    </source>
</evidence>
<feature type="transmembrane region" description="Helical" evidence="8">
    <location>
        <begin position="451"/>
        <end position="475"/>
    </location>
</feature>
<dbReference type="STRING" id="930990.A0A067M4V5"/>
<keyword evidence="5" id="KW-0406">Ion transport</keyword>
<keyword evidence="3 8" id="KW-0812">Transmembrane</keyword>
<dbReference type="Pfam" id="PF01699">
    <property type="entry name" value="Na_Ca_ex"/>
    <property type="match status" value="1"/>
</dbReference>
<feature type="region of interest" description="Disordered" evidence="7">
    <location>
        <begin position="1"/>
        <end position="51"/>
    </location>
</feature>
<reference evidence="11" key="1">
    <citation type="journal article" date="2014" name="Proc. Natl. Acad. Sci. U.S.A.">
        <title>Extensive sampling of basidiomycete genomes demonstrates inadequacy of the white-rot/brown-rot paradigm for wood decay fungi.</title>
        <authorList>
            <person name="Riley R."/>
            <person name="Salamov A.A."/>
            <person name="Brown D.W."/>
            <person name="Nagy L.G."/>
            <person name="Floudas D."/>
            <person name="Held B.W."/>
            <person name="Levasseur A."/>
            <person name="Lombard V."/>
            <person name="Morin E."/>
            <person name="Otillar R."/>
            <person name="Lindquist E.A."/>
            <person name="Sun H."/>
            <person name="LaButti K.M."/>
            <person name="Schmutz J."/>
            <person name="Jabbour D."/>
            <person name="Luo H."/>
            <person name="Baker S.E."/>
            <person name="Pisabarro A.G."/>
            <person name="Walton J.D."/>
            <person name="Blanchette R.A."/>
            <person name="Henrissat B."/>
            <person name="Martin F."/>
            <person name="Cullen D."/>
            <person name="Hibbett D.S."/>
            <person name="Grigoriev I.V."/>
        </authorList>
    </citation>
    <scope>NUCLEOTIDE SEQUENCE [LARGE SCALE GENOMIC DNA]</scope>
    <source>
        <strain evidence="11">FD-172 SS1</strain>
    </source>
</reference>
<gene>
    <name evidence="10" type="ORF">BOTBODRAFT_58507</name>
</gene>
<feature type="transmembrane region" description="Helical" evidence="8">
    <location>
        <begin position="414"/>
        <end position="431"/>
    </location>
</feature>
<feature type="transmembrane region" description="Helical" evidence="8">
    <location>
        <begin position="109"/>
        <end position="130"/>
    </location>
</feature>
<feature type="transmembrane region" description="Helical" evidence="8">
    <location>
        <begin position="521"/>
        <end position="542"/>
    </location>
</feature>
<dbReference type="Proteomes" id="UP000027195">
    <property type="component" value="Unassembled WGS sequence"/>
</dbReference>
<dbReference type="GO" id="GO:0015369">
    <property type="term" value="F:calcium:proton antiporter activity"/>
    <property type="evidence" value="ECO:0007669"/>
    <property type="project" value="TreeGrafter"/>
</dbReference>
<dbReference type="PANTHER" id="PTHR31503:SF20">
    <property type="entry name" value="CA(2+)_H(+) EXCHANGER, PUTATIVE (EUROFUNG)-RELATED"/>
    <property type="match status" value="1"/>
</dbReference>
<keyword evidence="11" id="KW-1185">Reference proteome</keyword>
<evidence type="ECO:0000313" key="10">
    <source>
        <dbReference type="EMBL" id="KDQ09740.1"/>
    </source>
</evidence>
<dbReference type="GO" id="GO:0006874">
    <property type="term" value="P:intracellular calcium ion homeostasis"/>
    <property type="evidence" value="ECO:0007669"/>
    <property type="project" value="TreeGrafter"/>
</dbReference>
<evidence type="ECO:0000259" key="9">
    <source>
        <dbReference type="Pfam" id="PF01699"/>
    </source>
</evidence>
<comment type="subcellular location">
    <subcellularLocation>
        <location evidence="1">Endomembrane system</location>
        <topology evidence="1">Multi-pass membrane protein</topology>
    </subcellularLocation>
</comment>
<feature type="transmembrane region" description="Helical" evidence="8">
    <location>
        <begin position="243"/>
        <end position="263"/>
    </location>
</feature>
<keyword evidence="4 8" id="KW-1133">Transmembrane helix</keyword>
<sequence>MGLGGHSPLPGAAAPYRDPYRPRHQERLPSDASDLTLADASPAPKTPGFTPTLPPITAYDIEADYHLHPDLSGRPHERIHLDDIPSNARRFGLRLIGYGRELPSYGESLLNIVTSSWLNFLLPFVPIAWVAHFLRWPAAYVFGLSFVAIIPLEKLFDFGGEEFALYCGKSVGDLVVITLANTVEATLAIILLYRCELKLLQSTIIGVILLHTLLVPGGAFLAGGARIWEQHLHESSTQLNQSLITIGALTLLVPAAFFAALYGNDYGPNALNSLGGQVIANATHGLTNSSTSEAGNSTAGHAEGGEGSAAGATVHAIFRFIKRAAEEGAGASTGGEGGHAGALAAHRLALSDETKIRIEYISRGCAILLLIVYVASRMYLHNPDANEKLLAVGPEAFRKAEEETLEVKPKMRPLVCLFLLIVTVPLTAFTVEILVESVDAVRNRGDITAEWFGIILLPIASFSGDALITVTYFLHKLVKRNLPPPAELAQGRSIDLAIQFVLFWMPALVLLGWWSGKPFTLLFDLFEVAVLIGACFLVNYVTQDSKTNWAEGLIMVVFYVMIAVTAWYYDGQFAIRAINGEGCGSVLEFIEEGASAAAGGH</sequence>
<dbReference type="AlphaFoldDB" id="A0A067M4V5"/>
<feature type="transmembrane region" description="Helical" evidence="8">
    <location>
        <begin position="549"/>
        <end position="569"/>
    </location>
</feature>
<feature type="domain" description="Sodium/calcium exchanger membrane region" evidence="9">
    <location>
        <begin position="417"/>
        <end position="567"/>
    </location>
</feature>
<feature type="compositionally biased region" description="Basic and acidic residues" evidence="7">
    <location>
        <begin position="18"/>
        <end position="29"/>
    </location>
</feature>
<feature type="transmembrane region" description="Helical" evidence="8">
    <location>
        <begin position="496"/>
        <end position="515"/>
    </location>
</feature>
<dbReference type="OrthoDB" id="1699231at2759"/>
<keyword evidence="6 8" id="KW-0472">Membrane</keyword>
<dbReference type="InParanoid" id="A0A067M4V5"/>
<dbReference type="GO" id="GO:0000329">
    <property type="term" value="C:fungal-type vacuole membrane"/>
    <property type="evidence" value="ECO:0007669"/>
    <property type="project" value="TreeGrafter"/>
</dbReference>
<dbReference type="InterPro" id="IPR004713">
    <property type="entry name" value="CaH_exchang"/>
</dbReference>
<evidence type="ECO:0000256" key="8">
    <source>
        <dbReference type="SAM" id="Phobius"/>
    </source>
</evidence>
<name>A0A067M4V5_BOTB1</name>
<evidence type="ECO:0000313" key="11">
    <source>
        <dbReference type="Proteomes" id="UP000027195"/>
    </source>
</evidence>
<dbReference type="InterPro" id="IPR004837">
    <property type="entry name" value="NaCa_Exmemb"/>
</dbReference>
<evidence type="ECO:0000256" key="3">
    <source>
        <dbReference type="ARBA" id="ARBA00022692"/>
    </source>
</evidence>